<dbReference type="OrthoDB" id="2019149at2759"/>
<dbReference type="EMBL" id="JAGMUV010000010">
    <property type="protein sequence ID" value="KAH7141819.1"/>
    <property type="molecule type" value="Genomic_DNA"/>
</dbReference>
<evidence type="ECO:0000313" key="2">
    <source>
        <dbReference type="EMBL" id="KAH7141819.1"/>
    </source>
</evidence>
<dbReference type="Gene3D" id="2.160.20.10">
    <property type="entry name" value="Single-stranded right-handed beta-helix, Pectin lyase-like"/>
    <property type="match status" value="1"/>
</dbReference>
<dbReference type="GO" id="GO:0045490">
    <property type="term" value="P:pectin catabolic process"/>
    <property type="evidence" value="ECO:0007669"/>
    <property type="project" value="TreeGrafter"/>
</dbReference>
<reference evidence="2" key="1">
    <citation type="journal article" date="2021" name="Nat. Commun.">
        <title>Genetic determinants of endophytism in the Arabidopsis root mycobiome.</title>
        <authorList>
            <person name="Mesny F."/>
            <person name="Miyauchi S."/>
            <person name="Thiergart T."/>
            <person name="Pickel B."/>
            <person name="Atanasova L."/>
            <person name="Karlsson M."/>
            <person name="Huettel B."/>
            <person name="Barry K.W."/>
            <person name="Haridas S."/>
            <person name="Chen C."/>
            <person name="Bauer D."/>
            <person name="Andreopoulos W."/>
            <person name="Pangilinan J."/>
            <person name="LaButti K."/>
            <person name="Riley R."/>
            <person name="Lipzen A."/>
            <person name="Clum A."/>
            <person name="Drula E."/>
            <person name="Henrissat B."/>
            <person name="Kohler A."/>
            <person name="Grigoriev I.V."/>
            <person name="Martin F.M."/>
            <person name="Hacquard S."/>
        </authorList>
    </citation>
    <scope>NUCLEOTIDE SEQUENCE</scope>
    <source>
        <strain evidence="2">MPI-CAGE-AT-0147</strain>
    </source>
</reference>
<organism evidence="2 3">
    <name type="scientific">Dactylonectria macrodidyma</name>
    <dbReference type="NCBI Taxonomy" id="307937"/>
    <lineage>
        <taxon>Eukaryota</taxon>
        <taxon>Fungi</taxon>
        <taxon>Dikarya</taxon>
        <taxon>Ascomycota</taxon>
        <taxon>Pezizomycotina</taxon>
        <taxon>Sordariomycetes</taxon>
        <taxon>Hypocreomycetidae</taxon>
        <taxon>Hypocreales</taxon>
        <taxon>Nectriaceae</taxon>
        <taxon>Dactylonectria</taxon>
    </lineage>
</organism>
<feature type="chain" id="PRO_5040220279" evidence="1">
    <location>
        <begin position="20"/>
        <end position="142"/>
    </location>
</feature>
<keyword evidence="1" id="KW-0732">Signal</keyword>
<accession>A0A9P9IZN1</accession>
<proteinExistence type="predicted"/>
<dbReference type="GO" id="GO:0030599">
    <property type="term" value="F:pectinesterase activity"/>
    <property type="evidence" value="ECO:0007669"/>
    <property type="project" value="TreeGrafter"/>
</dbReference>
<dbReference type="SUPFAM" id="SSF51126">
    <property type="entry name" value="Pectin lyase-like"/>
    <property type="match status" value="1"/>
</dbReference>
<dbReference type="PANTHER" id="PTHR31321">
    <property type="entry name" value="ACYL-COA THIOESTER HYDROLASE YBHC-RELATED"/>
    <property type="match status" value="1"/>
</dbReference>
<dbReference type="InterPro" id="IPR012334">
    <property type="entry name" value="Pectin_lyas_fold"/>
</dbReference>
<dbReference type="PANTHER" id="PTHR31321:SF57">
    <property type="entry name" value="PECTINESTERASE 53-RELATED"/>
    <property type="match status" value="1"/>
</dbReference>
<protein>
    <submittedName>
        <fullName evidence="2">Uncharacterized protein</fullName>
    </submittedName>
</protein>
<dbReference type="Proteomes" id="UP000738349">
    <property type="component" value="Unassembled WGS sequence"/>
</dbReference>
<dbReference type="InterPro" id="IPR011050">
    <property type="entry name" value="Pectin_lyase_fold/virulence"/>
</dbReference>
<keyword evidence="3" id="KW-1185">Reference proteome</keyword>
<evidence type="ECO:0000313" key="3">
    <source>
        <dbReference type="Proteomes" id="UP000738349"/>
    </source>
</evidence>
<sequence length="142" mass="14701">MQSKVLSVILSFTILGVYCSSRASTPSGCLIVKASGTSSRQNSSLSAAISSLGTGSSSSTACIFMFPSTYEEQVVINAYKGALTLYGYTADTSSYARNQVTINHSKNATAAGSDEASSTVDARGTNFKMYNIDVANAFGVGS</sequence>
<gene>
    <name evidence="2" type="ORF">EDB81DRAFT_884877</name>
</gene>
<comment type="caution">
    <text evidence="2">The sequence shown here is derived from an EMBL/GenBank/DDBJ whole genome shotgun (WGS) entry which is preliminary data.</text>
</comment>
<feature type="signal peptide" evidence="1">
    <location>
        <begin position="1"/>
        <end position="19"/>
    </location>
</feature>
<dbReference type="AlphaFoldDB" id="A0A9P9IZN1"/>
<name>A0A9P9IZN1_9HYPO</name>
<evidence type="ECO:0000256" key="1">
    <source>
        <dbReference type="SAM" id="SignalP"/>
    </source>
</evidence>